<evidence type="ECO:0000313" key="7">
    <source>
        <dbReference type="Proteomes" id="UP000094336"/>
    </source>
</evidence>
<dbReference type="GO" id="GO:0005762">
    <property type="term" value="C:mitochondrial large ribosomal subunit"/>
    <property type="evidence" value="ECO:0007669"/>
    <property type="project" value="EnsemblFungi"/>
</dbReference>
<dbReference type="GO" id="GO:0006412">
    <property type="term" value="P:translation"/>
    <property type="evidence" value="ECO:0007669"/>
    <property type="project" value="InterPro"/>
</dbReference>
<dbReference type="EMBL" id="KV454427">
    <property type="protein sequence ID" value="ODQ81766.1"/>
    <property type="molecule type" value="Genomic_DNA"/>
</dbReference>
<keyword evidence="7" id="KW-1185">Reference proteome</keyword>
<protein>
    <recommendedName>
        <fullName evidence="4">Large ribosomal subunit protein uL4m</fullName>
    </recommendedName>
</protein>
<accession>A0A1E3QVS1</accession>
<dbReference type="InterPro" id="IPR002136">
    <property type="entry name" value="Ribosomal_uL4"/>
</dbReference>
<evidence type="ECO:0000256" key="3">
    <source>
        <dbReference type="ARBA" id="ARBA00023274"/>
    </source>
</evidence>
<evidence type="ECO:0000256" key="1">
    <source>
        <dbReference type="ARBA" id="ARBA00010528"/>
    </source>
</evidence>
<comment type="similarity">
    <text evidence="1">Belongs to the universal ribosomal protein uL4 family.</text>
</comment>
<dbReference type="RefSeq" id="XP_018987094.1">
    <property type="nucleotide sequence ID" value="XM_019128004.1"/>
</dbReference>
<dbReference type="SUPFAM" id="SSF52166">
    <property type="entry name" value="Ribosomal protein L4"/>
    <property type="match status" value="1"/>
</dbReference>
<name>A0A1E3QVS1_9ASCO</name>
<keyword evidence="3" id="KW-0687">Ribonucleoprotein</keyword>
<dbReference type="Proteomes" id="UP000094336">
    <property type="component" value="Unassembled WGS sequence"/>
</dbReference>
<dbReference type="InterPro" id="IPR013005">
    <property type="entry name" value="Ribosomal_uL4-like"/>
</dbReference>
<evidence type="ECO:0000256" key="5">
    <source>
        <dbReference type="SAM" id="MobiDB-lite"/>
    </source>
</evidence>
<dbReference type="Gene3D" id="3.40.1370.10">
    <property type="match status" value="1"/>
</dbReference>
<evidence type="ECO:0000313" key="6">
    <source>
        <dbReference type="EMBL" id="ODQ81766.1"/>
    </source>
</evidence>
<dbReference type="PANTHER" id="PTHR10746:SF6">
    <property type="entry name" value="LARGE RIBOSOMAL SUBUNIT PROTEIN UL4M"/>
    <property type="match status" value="1"/>
</dbReference>
<feature type="region of interest" description="Disordered" evidence="5">
    <location>
        <begin position="90"/>
        <end position="128"/>
    </location>
</feature>
<dbReference type="STRING" id="984486.A0A1E3QVS1"/>
<reference evidence="7" key="1">
    <citation type="submission" date="2016-05" db="EMBL/GenBank/DDBJ databases">
        <title>Comparative genomics of biotechnologically important yeasts.</title>
        <authorList>
            <consortium name="DOE Joint Genome Institute"/>
            <person name="Riley R."/>
            <person name="Haridas S."/>
            <person name="Wolfe K.H."/>
            <person name="Lopes M.R."/>
            <person name="Hittinger C.T."/>
            <person name="Goker M."/>
            <person name="Salamov A."/>
            <person name="Wisecaver J."/>
            <person name="Long T.M."/>
            <person name="Aerts A.L."/>
            <person name="Barry K."/>
            <person name="Choi C."/>
            <person name="Clum A."/>
            <person name="Coughlan A.Y."/>
            <person name="Deshpande S."/>
            <person name="Douglass A.P."/>
            <person name="Hanson S.J."/>
            <person name="Klenk H.-P."/>
            <person name="Labutti K."/>
            <person name="Lapidus A."/>
            <person name="Lindquist E."/>
            <person name="Lipzen A."/>
            <person name="Meier-Kolthoff J.P."/>
            <person name="Ohm R.A."/>
            <person name="Otillar R.P."/>
            <person name="Pangilinan J."/>
            <person name="Peng Y."/>
            <person name="Rokas A."/>
            <person name="Rosa C.A."/>
            <person name="Scheuner C."/>
            <person name="Sibirny A.A."/>
            <person name="Slot J.C."/>
            <person name="Stielow J.B."/>
            <person name="Sun H."/>
            <person name="Kurtzman C.P."/>
            <person name="Blackwell M."/>
            <person name="Grigoriev I.V."/>
            <person name="Jeffries T.W."/>
        </authorList>
    </citation>
    <scope>NUCLEOTIDE SEQUENCE [LARGE SCALE GENOMIC DNA]</scope>
    <source>
        <strain evidence="7">NRRL Y-12698</strain>
    </source>
</reference>
<dbReference type="PANTHER" id="PTHR10746">
    <property type="entry name" value="50S RIBOSOMAL PROTEIN L4"/>
    <property type="match status" value="1"/>
</dbReference>
<dbReference type="GeneID" id="30145857"/>
<dbReference type="Pfam" id="PF00573">
    <property type="entry name" value="Ribosomal_L4"/>
    <property type="match status" value="1"/>
</dbReference>
<proteinExistence type="inferred from homology"/>
<gene>
    <name evidence="6" type="ORF">BABINDRAFT_160007</name>
</gene>
<dbReference type="InterPro" id="IPR023574">
    <property type="entry name" value="Ribosomal_uL4_dom_sf"/>
</dbReference>
<dbReference type="OrthoDB" id="275876at2759"/>
<evidence type="ECO:0000256" key="4">
    <source>
        <dbReference type="ARBA" id="ARBA00040565"/>
    </source>
</evidence>
<keyword evidence="2" id="KW-0689">Ribosomal protein</keyword>
<organism evidence="6 7">
    <name type="scientific">Babjeviella inositovora NRRL Y-12698</name>
    <dbReference type="NCBI Taxonomy" id="984486"/>
    <lineage>
        <taxon>Eukaryota</taxon>
        <taxon>Fungi</taxon>
        <taxon>Dikarya</taxon>
        <taxon>Ascomycota</taxon>
        <taxon>Saccharomycotina</taxon>
        <taxon>Pichiomycetes</taxon>
        <taxon>Serinales incertae sedis</taxon>
        <taxon>Babjeviella</taxon>
    </lineage>
</organism>
<dbReference type="GO" id="GO:0003735">
    <property type="term" value="F:structural constituent of ribosome"/>
    <property type="evidence" value="ECO:0007669"/>
    <property type="project" value="EnsemblFungi"/>
</dbReference>
<sequence>MLSSARTFLSGKTFLSSRFISSVATITCEKATLQFPNFQIPPKYVLASIRSFPSLEPTTFVPVSTTILNQPLRRDLLWLAAVYEADAARVGSASPPGRSELGYSRKKVRPQKGTGRARVGDNNSPTRHTGAIAMARTAPNDMSSDLPLQVYHTALKSALSHQYREGKLFVIEDHCDFVTGQSQAAKMFLKEHGFEDKKLLFVLDSPRHNLADATEKYQQKIDIVTKDAVEVRDILKANRVFIELSALKFLGCKFHRPSDLN</sequence>
<dbReference type="AlphaFoldDB" id="A0A1E3QVS1"/>
<evidence type="ECO:0000256" key="2">
    <source>
        <dbReference type="ARBA" id="ARBA00022980"/>
    </source>
</evidence>